<dbReference type="EMBL" id="CM007382">
    <property type="protein sequence ID" value="ONK78165.1"/>
    <property type="molecule type" value="Genomic_DNA"/>
</dbReference>
<accession>A0A5P1FIE3</accession>
<gene>
    <name evidence="1" type="ORF">A4U43_C02F15190</name>
</gene>
<evidence type="ECO:0000313" key="2">
    <source>
        <dbReference type="Proteomes" id="UP000243459"/>
    </source>
</evidence>
<dbReference type="Proteomes" id="UP000243459">
    <property type="component" value="Chromosome 2"/>
</dbReference>
<sequence>METHLEPETIAAIKDAISGAPTEVMNISSSEEESPVGLRPQEPLAIEATVLAPWISSSAALEETLSAAVPTVPLHW</sequence>
<dbReference type="Gramene" id="ONK78165">
    <property type="protein sequence ID" value="ONK78165"/>
    <property type="gene ID" value="A4U43_C02F15190"/>
</dbReference>
<protein>
    <submittedName>
        <fullName evidence="1">Uncharacterized protein</fullName>
    </submittedName>
</protein>
<proteinExistence type="predicted"/>
<reference evidence="2" key="1">
    <citation type="journal article" date="2017" name="Nat. Commun.">
        <title>The asparagus genome sheds light on the origin and evolution of a young Y chromosome.</title>
        <authorList>
            <person name="Harkess A."/>
            <person name="Zhou J."/>
            <person name="Xu C."/>
            <person name="Bowers J.E."/>
            <person name="Van der Hulst R."/>
            <person name="Ayyampalayam S."/>
            <person name="Mercati F."/>
            <person name="Riccardi P."/>
            <person name="McKain M.R."/>
            <person name="Kakrana A."/>
            <person name="Tang H."/>
            <person name="Ray J."/>
            <person name="Groenendijk J."/>
            <person name="Arikit S."/>
            <person name="Mathioni S.M."/>
            <person name="Nakano M."/>
            <person name="Shan H."/>
            <person name="Telgmann-Rauber A."/>
            <person name="Kanno A."/>
            <person name="Yue Z."/>
            <person name="Chen H."/>
            <person name="Li W."/>
            <person name="Chen Y."/>
            <person name="Xu X."/>
            <person name="Zhang Y."/>
            <person name="Luo S."/>
            <person name="Chen H."/>
            <person name="Gao J."/>
            <person name="Mao Z."/>
            <person name="Pires J.C."/>
            <person name="Luo M."/>
            <person name="Kudrna D."/>
            <person name="Wing R.A."/>
            <person name="Meyers B.C."/>
            <person name="Yi K."/>
            <person name="Kong H."/>
            <person name="Lavrijsen P."/>
            <person name="Sunseri F."/>
            <person name="Falavigna A."/>
            <person name="Ye Y."/>
            <person name="Leebens-Mack J.H."/>
            <person name="Chen G."/>
        </authorList>
    </citation>
    <scope>NUCLEOTIDE SEQUENCE [LARGE SCALE GENOMIC DNA]</scope>
    <source>
        <strain evidence="2">cv. DH0086</strain>
    </source>
</reference>
<evidence type="ECO:0000313" key="1">
    <source>
        <dbReference type="EMBL" id="ONK78165.1"/>
    </source>
</evidence>
<keyword evidence="2" id="KW-1185">Reference proteome</keyword>
<name>A0A5P1FIE3_ASPOF</name>
<dbReference type="AlphaFoldDB" id="A0A5P1FIE3"/>
<organism evidence="1 2">
    <name type="scientific">Asparagus officinalis</name>
    <name type="common">Garden asparagus</name>
    <dbReference type="NCBI Taxonomy" id="4686"/>
    <lineage>
        <taxon>Eukaryota</taxon>
        <taxon>Viridiplantae</taxon>
        <taxon>Streptophyta</taxon>
        <taxon>Embryophyta</taxon>
        <taxon>Tracheophyta</taxon>
        <taxon>Spermatophyta</taxon>
        <taxon>Magnoliopsida</taxon>
        <taxon>Liliopsida</taxon>
        <taxon>Asparagales</taxon>
        <taxon>Asparagaceae</taxon>
        <taxon>Asparagoideae</taxon>
        <taxon>Asparagus</taxon>
    </lineage>
</organism>